<feature type="region of interest" description="Disordered" evidence="1">
    <location>
        <begin position="48"/>
        <end position="67"/>
    </location>
</feature>
<dbReference type="InParanoid" id="A0A1Z5RCE6"/>
<dbReference type="Gramene" id="OQU81430">
    <property type="protein sequence ID" value="OQU81430"/>
    <property type="gene ID" value="SORBI_3006G057050"/>
</dbReference>
<reference evidence="2 3" key="1">
    <citation type="journal article" date="2009" name="Nature">
        <title>The Sorghum bicolor genome and the diversification of grasses.</title>
        <authorList>
            <person name="Paterson A.H."/>
            <person name="Bowers J.E."/>
            <person name="Bruggmann R."/>
            <person name="Dubchak I."/>
            <person name="Grimwood J."/>
            <person name="Gundlach H."/>
            <person name="Haberer G."/>
            <person name="Hellsten U."/>
            <person name="Mitros T."/>
            <person name="Poliakov A."/>
            <person name="Schmutz J."/>
            <person name="Spannagl M."/>
            <person name="Tang H."/>
            <person name="Wang X."/>
            <person name="Wicker T."/>
            <person name="Bharti A.K."/>
            <person name="Chapman J."/>
            <person name="Feltus F.A."/>
            <person name="Gowik U."/>
            <person name="Grigoriev I.V."/>
            <person name="Lyons E."/>
            <person name="Maher C.A."/>
            <person name="Martis M."/>
            <person name="Narechania A."/>
            <person name="Otillar R.P."/>
            <person name="Penning B.W."/>
            <person name="Salamov A.A."/>
            <person name="Wang Y."/>
            <person name="Zhang L."/>
            <person name="Carpita N.C."/>
            <person name="Freeling M."/>
            <person name="Gingle A.R."/>
            <person name="Hash C.T."/>
            <person name="Keller B."/>
            <person name="Klein P."/>
            <person name="Kresovich S."/>
            <person name="McCann M.C."/>
            <person name="Ming R."/>
            <person name="Peterson D.G."/>
            <person name="Mehboob-ur-Rahman"/>
            <person name="Ware D."/>
            <person name="Westhoff P."/>
            <person name="Mayer K.F."/>
            <person name="Messing J."/>
            <person name="Rokhsar D.S."/>
        </authorList>
    </citation>
    <scope>NUCLEOTIDE SEQUENCE [LARGE SCALE GENOMIC DNA]</scope>
    <source>
        <strain evidence="3">cv. BTx623</strain>
    </source>
</reference>
<dbReference type="Gramene" id="OQU81429">
    <property type="protein sequence ID" value="OQU81429"/>
    <property type="gene ID" value="SORBI_3006G057050"/>
</dbReference>
<keyword evidence="3" id="KW-1185">Reference proteome</keyword>
<dbReference type="AlphaFoldDB" id="A0A1Z5RCE6"/>
<gene>
    <name evidence="2" type="ORF">SORBI_3006G057050</name>
</gene>
<reference evidence="2" key="2">
    <citation type="submission" date="2017-02" db="EMBL/GenBank/DDBJ databases">
        <title>WGS assembly of Sorghum bicolor.</title>
        <authorList>
            <person name="Paterson A."/>
            <person name="Mullet J."/>
            <person name="Bowers J."/>
            <person name="Bruggmann R."/>
            <person name="Dubchak I."/>
            <person name="Grimwood J."/>
            <person name="Gundlach H."/>
            <person name="Haberer G."/>
            <person name="Hellsten U."/>
            <person name="Mitros T."/>
            <person name="Poliakov A."/>
            <person name="Schmutz J."/>
            <person name="Spannagl M."/>
            <person name="Tang H."/>
            <person name="Wang X."/>
            <person name="Wicker T."/>
            <person name="Bharti A."/>
            <person name="Chapman J."/>
            <person name="Feltus F."/>
            <person name="Gowik U."/>
            <person name="Grigoriev I."/>
            <person name="Lyons E."/>
            <person name="Maher C."/>
            <person name="Martis M."/>
            <person name="Narechania A."/>
            <person name="Otillar R."/>
            <person name="Penning B."/>
            <person name="Salamov A."/>
            <person name="Wang Y."/>
            <person name="Zhang L."/>
            <person name="Carpita N."/>
            <person name="Freeling M."/>
            <person name="Gingle A."/>
            <person name="Hash C."/>
            <person name="Keller B."/>
            <person name="Klein P."/>
            <person name="Kresovich S."/>
            <person name="Mccann M."/>
            <person name="Ming R."/>
            <person name="Peterson D."/>
            <person name="Rahman M."/>
            <person name="Ware D."/>
            <person name="Westhoff P."/>
            <person name="Mayer K."/>
            <person name="Messing J."/>
            <person name="Sims D."/>
            <person name="Jenkins J."/>
            <person name="Shu S."/>
            <person name="Rokhsar D."/>
        </authorList>
    </citation>
    <scope>NUCLEOTIDE SEQUENCE</scope>
</reference>
<dbReference type="Proteomes" id="UP000000768">
    <property type="component" value="Chromosome 6"/>
</dbReference>
<evidence type="ECO:0000313" key="2">
    <source>
        <dbReference type="EMBL" id="OQU81430.1"/>
    </source>
</evidence>
<sequence>MMSLQAIFLSLEVHRKRKNRKACSWGALSYLPKATTTTTTTQLQKAFVHPEMHKGRSSKLPRSITSQ</sequence>
<name>A0A1Z5RCE6_SORBI</name>
<evidence type="ECO:0000313" key="3">
    <source>
        <dbReference type="Proteomes" id="UP000000768"/>
    </source>
</evidence>
<reference evidence="3" key="3">
    <citation type="journal article" date="2018" name="Plant J.">
        <title>The Sorghum bicolor reference genome: improved assembly, gene annotations, a transcriptome atlas, and signatures of genome organization.</title>
        <authorList>
            <person name="McCormick R.F."/>
            <person name="Truong S.K."/>
            <person name="Sreedasyam A."/>
            <person name="Jenkins J."/>
            <person name="Shu S."/>
            <person name="Sims D."/>
            <person name="Kennedy M."/>
            <person name="Amirebrahimi M."/>
            <person name="Weers B.D."/>
            <person name="McKinley B."/>
            <person name="Mattison A."/>
            <person name="Morishige D.T."/>
            <person name="Grimwood J."/>
            <person name="Schmutz J."/>
            <person name="Mullet J.E."/>
        </authorList>
    </citation>
    <scope>NUCLEOTIDE SEQUENCE [LARGE SCALE GENOMIC DNA]</scope>
    <source>
        <strain evidence="3">cv. BTx623</strain>
    </source>
</reference>
<proteinExistence type="predicted"/>
<dbReference type="EMBL" id="CM000765">
    <property type="protein sequence ID" value="OQU81430.1"/>
    <property type="molecule type" value="Genomic_DNA"/>
</dbReference>
<organism evidence="2 3">
    <name type="scientific">Sorghum bicolor</name>
    <name type="common">Sorghum</name>
    <name type="synonym">Sorghum vulgare</name>
    <dbReference type="NCBI Taxonomy" id="4558"/>
    <lineage>
        <taxon>Eukaryota</taxon>
        <taxon>Viridiplantae</taxon>
        <taxon>Streptophyta</taxon>
        <taxon>Embryophyta</taxon>
        <taxon>Tracheophyta</taxon>
        <taxon>Spermatophyta</taxon>
        <taxon>Magnoliopsida</taxon>
        <taxon>Liliopsida</taxon>
        <taxon>Poales</taxon>
        <taxon>Poaceae</taxon>
        <taxon>PACMAD clade</taxon>
        <taxon>Panicoideae</taxon>
        <taxon>Andropogonodae</taxon>
        <taxon>Andropogoneae</taxon>
        <taxon>Sorghinae</taxon>
        <taxon>Sorghum</taxon>
    </lineage>
</organism>
<accession>A0A1Z5RCE6</accession>
<protein>
    <submittedName>
        <fullName evidence="2">Uncharacterized protein</fullName>
    </submittedName>
</protein>
<dbReference type="EMBL" id="CM000765">
    <property type="protein sequence ID" value="OQU81429.1"/>
    <property type="molecule type" value="Genomic_DNA"/>
</dbReference>
<evidence type="ECO:0000256" key="1">
    <source>
        <dbReference type="SAM" id="MobiDB-lite"/>
    </source>
</evidence>